<proteinExistence type="predicted"/>
<evidence type="ECO:0000313" key="4">
    <source>
        <dbReference type="EMBL" id="SUB60622.1"/>
    </source>
</evidence>
<dbReference type="EMBL" id="UGTB01000004">
    <property type="protein sequence ID" value="SUB60622.1"/>
    <property type="molecule type" value="Genomic_DNA"/>
</dbReference>
<dbReference type="PANTHER" id="PTHR30388:SF6">
    <property type="entry name" value="XANTHINE DEHYDROGENASE SUBUNIT A-RELATED"/>
    <property type="match status" value="1"/>
</dbReference>
<reference evidence="4 6" key="2">
    <citation type="submission" date="2018-06" db="EMBL/GenBank/DDBJ databases">
        <authorList>
            <consortium name="Pathogen Informatics"/>
            <person name="Doyle S."/>
        </authorList>
    </citation>
    <scope>NUCLEOTIDE SEQUENCE [LARGE SCALE GENOMIC DNA]</scope>
    <source>
        <strain evidence="4 6">NCTC11460</strain>
    </source>
</reference>
<accession>A0A135YX74</accession>
<dbReference type="AlphaFoldDB" id="A0A135YX74"/>
<name>A0A135YX74_9FIRM</name>
<dbReference type="Proteomes" id="UP000255101">
    <property type="component" value="Unassembled WGS sequence"/>
</dbReference>
<dbReference type="RefSeq" id="WP_002845000.1">
    <property type="nucleotide sequence ID" value="NZ_FOVA01000003.1"/>
</dbReference>
<dbReference type="Pfam" id="PF02625">
    <property type="entry name" value="XdhC_CoxI"/>
    <property type="match status" value="1"/>
</dbReference>
<evidence type="ECO:0000313" key="5">
    <source>
        <dbReference type="Proteomes" id="UP000070326"/>
    </source>
</evidence>
<organism evidence="3 5">
    <name type="scientific">Peptostreptococcus anaerobius</name>
    <dbReference type="NCBI Taxonomy" id="1261"/>
    <lineage>
        <taxon>Bacteria</taxon>
        <taxon>Bacillati</taxon>
        <taxon>Bacillota</taxon>
        <taxon>Clostridia</taxon>
        <taxon>Peptostreptococcales</taxon>
        <taxon>Peptostreptococcaceae</taxon>
        <taxon>Peptostreptococcus</taxon>
    </lineage>
</organism>
<evidence type="ECO:0000259" key="2">
    <source>
        <dbReference type="Pfam" id="PF13478"/>
    </source>
</evidence>
<feature type="domain" description="XdhC- CoxI" evidence="1">
    <location>
        <begin position="14"/>
        <end position="72"/>
    </location>
</feature>
<evidence type="ECO:0000313" key="6">
    <source>
        <dbReference type="Proteomes" id="UP000255101"/>
    </source>
</evidence>
<gene>
    <name evidence="3" type="ORF">HMPREF3195_00448</name>
    <name evidence="4" type="ORF">NCTC11460_00529</name>
</gene>
<evidence type="ECO:0000313" key="3">
    <source>
        <dbReference type="EMBL" id="KXI13977.1"/>
    </source>
</evidence>
<dbReference type="eggNOG" id="COG1975">
    <property type="taxonomic scope" value="Bacteria"/>
</dbReference>
<protein>
    <submittedName>
        <fullName evidence="3">Putative xanthine dehydrogenase accessory factor</fullName>
    </submittedName>
    <submittedName>
        <fullName evidence="4">Xanthine dehydrogenase accessory protein XdhC</fullName>
    </submittedName>
</protein>
<dbReference type="PANTHER" id="PTHR30388">
    <property type="entry name" value="ALDEHYDE OXIDOREDUCTASE MOLYBDENUM COFACTOR ASSEMBLY PROTEIN"/>
    <property type="match status" value="1"/>
</dbReference>
<evidence type="ECO:0000259" key="1">
    <source>
        <dbReference type="Pfam" id="PF02625"/>
    </source>
</evidence>
<reference evidence="3 5" key="1">
    <citation type="submission" date="2016-02" db="EMBL/GenBank/DDBJ databases">
        <authorList>
            <person name="Wen L."/>
            <person name="He K."/>
            <person name="Yang H."/>
        </authorList>
    </citation>
    <scope>NUCLEOTIDE SEQUENCE [LARGE SCALE GENOMIC DNA]</scope>
    <source>
        <strain evidence="3 5">MJR8628A</strain>
    </source>
</reference>
<dbReference type="Pfam" id="PF13478">
    <property type="entry name" value="XdhC_C"/>
    <property type="match status" value="1"/>
</dbReference>
<dbReference type="Proteomes" id="UP000070326">
    <property type="component" value="Unassembled WGS sequence"/>
</dbReference>
<dbReference type="Gene3D" id="3.40.50.720">
    <property type="entry name" value="NAD(P)-binding Rossmann-like Domain"/>
    <property type="match status" value="1"/>
</dbReference>
<dbReference type="InterPro" id="IPR027051">
    <property type="entry name" value="XdhC_Rossmann_dom"/>
</dbReference>
<sequence length="342" mass="38436">MKKFFELLNDELMAGRDVTMVSVTASSGSTPRGAGARMIVGEKGRIYGTIGGGAVEYLCQQKAQEVLKTKKSFNESYMLRQNQVQDLGMICGGDVACFFQYISGQDEKIKEMVKFVLDGFEKDEDIWMIMDITDGDKPSMGIVRGDGKKSGDEYPKQVLEHLDRKSRKYKLDSSVYFIEKINQNSKVYIFGGGHVAQQLVPTLHRIGFNCIVLEDRVDFSKKELFQGVVSTRIVDMQDLSDLCEEISENDYICIMTRGHKDDYIIQRQVLKTPARYIGVIGSRRKTAGVMEKLRNDGYNDEDLARITAPIGIPLDAETPAEIAISIAGQLINERAKDRHEDN</sequence>
<feature type="domain" description="XdhC Rossmann" evidence="2">
    <location>
        <begin position="187"/>
        <end position="330"/>
    </location>
</feature>
<dbReference type="STRING" id="1261.HMPREF3195_00448"/>
<dbReference type="PATRIC" id="fig|1261.3.peg.1280"/>
<dbReference type="InterPro" id="IPR003777">
    <property type="entry name" value="XdhC_CoxI"/>
</dbReference>
<dbReference type="InterPro" id="IPR052698">
    <property type="entry name" value="MoCofactor_Util/Proc"/>
</dbReference>
<dbReference type="EMBL" id="LSQZ01000015">
    <property type="protein sequence ID" value="KXI13977.1"/>
    <property type="molecule type" value="Genomic_DNA"/>
</dbReference>